<reference evidence="2" key="1">
    <citation type="journal article" date="2013" name="Nat. Biotechnol.">
        <title>Draft genome sequence of chickpea (Cicer arietinum) provides a resource for trait improvement.</title>
        <authorList>
            <person name="Varshney R.K."/>
            <person name="Song C."/>
            <person name="Saxena R.K."/>
            <person name="Azam S."/>
            <person name="Yu S."/>
            <person name="Sharpe A.G."/>
            <person name="Cannon S."/>
            <person name="Baek J."/>
            <person name="Rosen B.D."/>
            <person name="Tar'an B."/>
            <person name="Millan T."/>
            <person name="Zhang X."/>
            <person name="Ramsay L.D."/>
            <person name="Iwata A."/>
            <person name="Wang Y."/>
            <person name="Nelson W."/>
            <person name="Farmer A.D."/>
            <person name="Gaur P.M."/>
            <person name="Soderlund C."/>
            <person name="Penmetsa R.V."/>
            <person name="Xu C."/>
            <person name="Bharti A.K."/>
            <person name="He W."/>
            <person name="Winter P."/>
            <person name="Zhao S."/>
            <person name="Hane J.K."/>
            <person name="Carrasquilla-Garcia N."/>
            <person name="Condie J.A."/>
            <person name="Upadhyaya H.D."/>
            <person name="Luo M.C."/>
            <person name="Thudi M."/>
            <person name="Gowda C.L."/>
            <person name="Singh N.P."/>
            <person name="Lichtenzveig J."/>
            <person name="Gali K.K."/>
            <person name="Rubio J."/>
            <person name="Nadarajan N."/>
            <person name="Dolezel J."/>
            <person name="Bansal K.C."/>
            <person name="Xu X."/>
            <person name="Edwards D."/>
            <person name="Zhang G."/>
            <person name="Kahl G."/>
            <person name="Gil J."/>
            <person name="Singh K.B."/>
            <person name="Datta S.K."/>
            <person name="Jackson S.A."/>
            <person name="Wang J."/>
            <person name="Cook D.R."/>
        </authorList>
    </citation>
    <scope>NUCLEOTIDE SEQUENCE [LARGE SCALE GENOMIC DNA]</scope>
    <source>
        <strain evidence="2">cv. CDC Frontier</strain>
    </source>
</reference>
<protein>
    <submittedName>
        <fullName evidence="3">Uncharacterized protein LOC101493232</fullName>
    </submittedName>
</protein>
<keyword evidence="1" id="KW-0812">Transmembrane</keyword>
<gene>
    <name evidence="3" type="primary">LOC101493232</name>
</gene>
<dbReference type="KEGG" id="cam:101493232"/>
<evidence type="ECO:0000256" key="1">
    <source>
        <dbReference type="SAM" id="Phobius"/>
    </source>
</evidence>
<dbReference type="RefSeq" id="XP_004505017.1">
    <property type="nucleotide sequence ID" value="XM_004504960.2"/>
</dbReference>
<dbReference type="OrthoDB" id="1436847at2759"/>
<name>A0A1S2YHT6_CICAR</name>
<proteinExistence type="predicted"/>
<feature type="transmembrane region" description="Helical" evidence="1">
    <location>
        <begin position="12"/>
        <end position="35"/>
    </location>
</feature>
<reference evidence="3" key="2">
    <citation type="submission" date="2025-08" db="UniProtKB">
        <authorList>
            <consortium name="RefSeq"/>
        </authorList>
    </citation>
    <scope>IDENTIFICATION</scope>
    <source>
        <tissue evidence="3">Etiolated seedlings</tissue>
    </source>
</reference>
<sequence>MSSTLLPAIKVLLISTLVLFTTVRLRLHISLTLILDFVVNHVSITWTFCLTCLQPPYVFLLFNAVIIFTAASTMLYRYESPPYVHLPVLEEDEEEEEEYYFPMLKWTETPPAPSLDDVWKTITETPQITPLHQRSETFSEGMEKEKIDSTVECGLRRSVSLDELNQRVEAFIRKFNEEIRLQKLYSPEDDDEPLC</sequence>
<dbReference type="PaxDb" id="3827-XP_004505017.1"/>
<keyword evidence="1" id="KW-0472">Membrane</keyword>
<dbReference type="Pfam" id="PF05553">
    <property type="entry name" value="DUF761"/>
    <property type="match status" value="1"/>
</dbReference>
<dbReference type="AlphaFoldDB" id="A0A1S2YHT6"/>
<feature type="transmembrane region" description="Helical" evidence="1">
    <location>
        <begin position="55"/>
        <end position="76"/>
    </location>
</feature>
<evidence type="ECO:0000313" key="3">
    <source>
        <dbReference type="RefSeq" id="XP_004505017.1"/>
    </source>
</evidence>
<dbReference type="GeneID" id="101493232"/>
<dbReference type="STRING" id="3827.A0A1S2YHT6"/>
<keyword evidence="1" id="KW-1133">Transmembrane helix</keyword>
<keyword evidence="2" id="KW-1185">Reference proteome</keyword>
<dbReference type="InterPro" id="IPR008480">
    <property type="entry name" value="DUF761_pln"/>
</dbReference>
<dbReference type="PANTHER" id="PTHR33098:SF75">
    <property type="entry name" value="DUF4408 DOMAIN PROTEIN"/>
    <property type="match status" value="1"/>
</dbReference>
<dbReference type="PANTHER" id="PTHR33098">
    <property type="entry name" value="COTTON FIBER (DUF761)"/>
    <property type="match status" value="1"/>
</dbReference>
<evidence type="ECO:0000313" key="2">
    <source>
        <dbReference type="Proteomes" id="UP000087171"/>
    </source>
</evidence>
<accession>A0A1S2YHT6</accession>
<dbReference type="Proteomes" id="UP000087171">
    <property type="component" value="Chromosome Ca6"/>
</dbReference>
<organism evidence="2 3">
    <name type="scientific">Cicer arietinum</name>
    <name type="common">Chickpea</name>
    <name type="synonym">Garbanzo</name>
    <dbReference type="NCBI Taxonomy" id="3827"/>
    <lineage>
        <taxon>Eukaryota</taxon>
        <taxon>Viridiplantae</taxon>
        <taxon>Streptophyta</taxon>
        <taxon>Embryophyta</taxon>
        <taxon>Tracheophyta</taxon>
        <taxon>Spermatophyta</taxon>
        <taxon>Magnoliopsida</taxon>
        <taxon>eudicotyledons</taxon>
        <taxon>Gunneridae</taxon>
        <taxon>Pentapetalae</taxon>
        <taxon>rosids</taxon>
        <taxon>fabids</taxon>
        <taxon>Fabales</taxon>
        <taxon>Fabaceae</taxon>
        <taxon>Papilionoideae</taxon>
        <taxon>50 kb inversion clade</taxon>
        <taxon>NPAAA clade</taxon>
        <taxon>Hologalegina</taxon>
        <taxon>IRL clade</taxon>
        <taxon>Cicereae</taxon>
        <taxon>Cicer</taxon>
    </lineage>
</organism>